<dbReference type="PANTHER" id="PTHR35526:SF3">
    <property type="entry name" value="ANTI-SIGMA-F FACTOR RSBW"/>
    <property type="match status" value="1"/>
</dbReference>
<proteinExistence type="predicted"/>
<keyword evidence="3" id="KW-0547">Nucleotide-binding</keyword>
<keyword evidence="1" id="KW-0723">Serine/threonine-protein kinase</keyword>
<accession>A0A918YWA2</accession>
<dbReference type="GO" id="GO:0005524">
    <property type="term" value="F:ATP binding"/>
    <property type="evidence" value="ECO:0007669"/>
    <property type="project" value="UniProtKB-KW"/>
</dbReference>
<evidence type="ECO:0000313" key="4">
    <source>
        <dbReference type="Proteomes" id="UP000617734"/>
    </source>
</evidence>
<dbReference type="InterPro" id="IPR036890">
    <property type="entry name" value="HATPase_C_sf"/>
</dbReference>
<protein>
    <submittedName>
        <fullName evidence="3">ATP-binding protein</fullName>
    </submittedName>
</protein>
<dbReference type="SUPFAM" id="SSF55874">
    <property type="entry name" value="ATPase domain of HSP90 chaperone/DNA topoisomerase II/histidine kinase"/>
    <property type="match status" value="1"/>
</dbReference>
<dbReference type="InterPro" id="IPR003594">
    <property type="entry name" value="HATPase_dom"/>
</dbReference>
<feature type="domain" description="Histidine kinase/HSP90-like ATPase" evidence="2">
    <location>
        <begin position="24"/>
        <end position="130"/>
    </location>
</feature>
<dbReference type="Pfam" id="PF13581">
    <property type="entry name" value="HATPase_c_2"/>
    <property type="match status" value="1"/>
</dbReference>
<reference evidence="3" key="2">
    <citation type="submission" date="2020-09" db="EMBL/GenBank/DDBJ databases">
        <authorList>
            <person name="Sun Q."/>
            <person name="Ohkuma M."/>
        </authorList>
    </citation>
    <scope>NUCLEOTIDE SEQUENCE</scope>
    <source>
        <strain evidence="3">JCM 4646</strain>
    </source>
</reference>
<dbReference type="AlphaFoldDB" id="A0A918YWA2"/>
<dbReference type="EMBL" id="BNBO01000097">
    <property type="protein sequence ID" value="GHE26882.1"/>
    <property type="molecule type" value="Genomic_DNA"/>
</dbReference>
<comment type="caution">
    <text evidence="3">The sequence shown here is derived from an EMBL/GenBank/DDBJ whole genome shotgun (WGS) entry which is preliminary data.</text>
</comment>
<dbReference type="CDD" id="cd16936">
    <property type="entry name" value="HATPase_RsbW-like"/>
    <property type="match status" value="1"/>
</dbReference>
<evidence type="ECO:0000256" key="1">
    <source>
        <dbReference type="ARBA" id="ARBA00022527"/>
    </source>
</evidence>
<evidence type="ECO:0000313" key="3">
    <source>
        <dbReference type="EMBL" id="GHE26882.1"/>
    </source>
</evidence>
<dbReference type="Gene3D" id="3.30.565.10">
    <property type="entry name" value="Histidine kinase-like ATPase, C-terminal domain"/>
    <property type="match status" value="1"/>
</dbReference>
<gene>
    <name evidence="3" type="ORF">GCM10018781_79340</name>
</gene>
<name>A0A918YWA2_9ACTN</name>
<keyword evidence="4" id="KW-1185">Reference proteome</keyword>
<dbReference type="GO" id="GO:0004674">
    <property type="term" value="F:protein serine/threonine kinase activity"/>
    <property type="evidence" value="ECO:0007669"/>
    <property type="project" value="UniProtKB-KW"/>
</dbReference>
<keyword evidence="1" id="KW-0808">Transferase</keyword>
<evidence type="ECO:0000259" key="2">
    <source>
        <dbReference type="Pfam" id="PF13581"/>
    </source>
</evidence>
<sequence>MLPHMLIPPVGAPPGFRFDIRPTATPDGVGTVRRLLRDALVAVQLDPDTPCLLLSELLTNALVHGGSASVIMELRAGCLLIAVADHSPARVERLPECSERTGGRGLALVEALADAWGVSPFGAGGKAVWASVAAA</sequence>
<organism evidence="3 4">
    <name type="scientific">Kitasatospora indigofera</name>
    <dbReference type="NCBI Taxonomy" id="67307"/>
    <lineage>
        <taxon>Bacteria</taxon>
        <taxon>Bacillati</taxon>
        <taxon>Actinomycetota</taxon>
        <taxon>Actinomycetes</taxon>
        <taxon>Kitasatosporales</taxon>
        <taxon>Streptomycetaceae</taxon>
        <taxon>Kitasatospora</taxon>
    </lineage>
</organism>
<dbReference type="Proteomes" id="UP000617734">
    <property type="component" value="Unassembled WGS sequence"/>
</dbReference>
<keyword evidence="1" id="KW-0418">Kinase</keyword>
<reference evidence="3" key="1">
    <citation type="journal article" date="2014" name="Int. J. Syst. Evol. Microbiol.">
        <title>Complete genome sequence of Corynebacterium casei LMG S-19264T (=DSM 44701T), isolated from a smear-ripened cheese.</title>
        <authorList>
            <consortium name="US DOE Joint Genome Institute (JGI-PGF)"/>
            <person name="Walter F."/>
            <person name="Albersmeier A."/>
            <person name="Kalinowski J."/>
            <person name="Ruckert C."/>
        </authorList>
    </citation>
    <scope>NUCLEOTIDE SEQUENCE</scope>
    <source>
        <strain evidence="3">JCM 4646</strain>
    </source>
</reference>
<keyword evidence="3" id="KW-0067">ATP-binding</keyword>
<dbReference type="PANTHER" id="PTHR35526">
    <property type="entry name" value="ANTI-SIGMA-F FACTOR RSBW-RELATED"/>
    <property type="match status" value="1"/>
</dbReference>
<dbReference type="InterPro" id="IPR050267">
    <property type="entry name" value="Anti-sigma-factor_SerPK"/>
</dbReference>